<gene>
    <name evidence="3" type="ORF">AsAng_0031310</name>
</gene>
<keyword evidence="4" id="KW-1185">Reference proteome</keyword>
<evidence type="ECO:0000256" key="1">
    <source>
        <dbReference type="SAM" id="MobiDB-lite"/>
    </source>
</evidence>
<dbReference type="RefSeq" id="WP_264793481.1">
    <property type="nucleotide sequence ID" value="NZ_AP026867.1"/>
</dbReference>
<evidence type="ECO:0000256" key="2">
    <source>
        <dbReference type="SAM" id="SignalP"/>
    </source>
</evidence>
<accession>A0A915YFW6</accession>
<name>A0A915YFW6_9BACT</name>
<feature type="compositionally biased region" description="Basic and acidic residues" evidence="1">
    <location>
        <begin position="40"/>
        <end position="60"/>
    </location>
</feature>
<protein>
    <submittedName>
        <fullName evidence="3">Uncharacterized protein</fullName>
    </submittedName>
</protein>
<dbReference type="EMBL" id="AP026867">
    <property type="protein sequence ID" value="BDS12410.1"/>
    <property type="molecule type" value="Genomic_DNA"/>
</dbReference>
<dbReference type="AlphaFoldDB" id="A0A915YFW6"/>
<feature type="chain" id="PRO_5037679616" evidence="2">
    <location>
        <begin position="21"/>
        <end position="222"/>
    </location>
</feature>
<feature type="region of interest" description="Disordered" evidence="1">
    <location>
        <begin position="85"/>
        <end position="164"/>
    </location>
</feature>
<keyword evidence="2" id="KW-0732">Signal</keyword>
<organism evidence="3 4">
    <name type="scientific">Aureispira anguillae</name>
    <dbReference type="NCBI Taxonomy" id="2864201"/>
    <lineage>
        <taxon>Bacteria</taxon>
        <taxon>Pseudomonadati</taxon>
        <taxon>Bacteroidota</taxon>
        <taxon>Saprospiria</taxon>
        <taxon>Saprospirales</taxon>
        <taxon>Saprospiraceae</taxon>
        <taxon>Aureispira</taxon>
    </lineage>
</organism>
<dbReference type="Proteomes" id="UP001060919">
    <property type="component" value="Chromosome"/>
</dbReference>
<feature type="compositionally biased region" description="Basic and acidic residues" evidence="1">
    <location>
        <begin position="85"/>
        <end position="116"/>
    </location>
</feature>
<feature type="region of interest" description="Disordered" evidence="1">
    <location>
        <begin position="40"/>
        <end position="61"/>
    </location>
</feature>
<proteinExistence type="predicted"/>
<sequence>MKYVLLIVSLLLFAVGTTDAQMGKGKGLVKKTTDEVEAKGKEKAAEMKEKGKGKAKKEAGKVVGADVANTAVEKGDDLVHKGKDAALDKIKKGKEKEHKENGNHSEKKDKVAEKGKGHAYGKNKGDLSGKEFGQARAAEAKLKNETKKKEAKTSIQKGEDTVTKAKDKIAAAKEQLEKDFTDKKLTQEEYTAKKDKIALIEEKAAELQEELKKGKKITQKSK</sequence>
<evidence type="ECO:0000313" key="3">
    <source>
        <dbReference type="EMBL" id="BDS12410.1"/>
    </source>
</evidence>
<reference evidence="3" key="1">
    <citation type="submission" date="2022-09" db="EMBL/GenBank/DDBJ databases">
        <title>Aureispira anguillicida sp. nov., isolated from Leptocephalus of Japanese eel Anguilla japonica.</title>
        <authorList>
            <person name="Yuasa K."/>
            <person name="Mekata T."/>
            <person name="Ikunari K."/>
        </authorList>
    </citation>
    <scope>NUCLEOTIDE SEQUENCE</scope>
    <source>
        <strain evidence="3">EL160426</strain>
    </source>
</reference>
<evidence type="ECO:0000313" key="4">
    <source>
        <dbReference type="Proteomes" id="UP001060919"/>
    </source>
</evidence>
<feature type="signal peptide" evidence="2">
    <location>
        <begin position="1"/>
        <end position="20"/>
    </location>
</feature>
<dbReference type="KEGG" id="aup:AsAng_0031310"/>
<feature type="compositionally biased region" description="Basic and acidic residues" evidence="1">
    <location>
        <begin position="138"/>
        <end position="164"/>
    </location>
</feature>